<dbReference type="Proteomes" id="UP001386955">
    <property type="component" value="Unassembled WGS sequence"/>
</dbReference>
<dbReference type="AlphaFoldDB" id="A0AAN9X2D8"/>
<dbReference type="InterPro" id="IPR051992">
    <property type="entry name" value="OxStress_Response_Reg"/>
</dbReference>
<evidence type="ECO:0000256" key="3">
    <source>
        <dbReference type="SAM" id="MobiDB-lite"/>
    </source>
</evidence>
<feature type="region of interest" description="Disordered" evidence="3">
    <location>
        <begin position="64"/>
        <end position="91"/>
    </location>
</feature>
<feature type="region of interest" description="Disordered" evidence="3">
    <location>
        <begin position="196"/>
        <end position="215"/>
    </location>
</feature>
<sequence length="278" mass="29814">MLCDGHVLSLCLSIPFPTHTLSLSLWVGFFLFFLCSVGWLMMARAAVLLDAPLEGAAEECSTSASSSIGRNSDVSSERSMEEGENEVESAYNGPLHAMETLEEVLPIRRGISQFYNGKSKSFTTLADAVCTPSVKDIAKPENSYSRRRRNLMALNHVWDKNRNYPLRSNGGGVCKRSINLSRSTLALAVAMNNSDSSSSITSEESGSSSNSLVSASPLPPLHPKKIVSSSAAAPSSPSLRIFSPWRSFSLADLQQHCAIAATIKIASSSIGNETAHPS</sequence>
<keyword evidence="4" id="KW-0472">Membrane</keyword>
<keyword evidence="6" id="KW-1185">Reference proteome</keyword>
<proteinExistence type="predicted"/>
<keyword evidence="2" id="KW-0539">Nucleus</keyword>
<dbReference type="EMBL" id="JAYMYS010000008">
    <property type="protein sequence ID" value="KAK7383371.1"/>
    <property type="molecule type" value="Genomic_DNA"/>
</dbReference>
<keyword evidence="4" id="KW-1133">Transmembrane helix</keyword>
<dbReference type="PANTHER" id="PTHR33172">
    <property type="entry name" value="OS08G0516900 PROTEIN"/>
    <property type="match status" value="1"/>
</dbReference>
<keyword evidence="4" id="KW-0812">Transmembrane</keyword>
<evidence type="ECO:0000256" key="2">
    <source>
        <dbReference type="ARBA" id="ARBA00023242"/>
    </source>
</evidence>
<gene>
    <name evidence="5" type="ORF">VNO78_29048</name>
</gene>
<dbReference type="PANTHER" id="PTHR33172:SF37">
    <property type="entry name" value="PROTEIN OXIDATIVE STRESS 3 LIKE 1"/>
    <property type="match status" value="1"/>
</dbReference>
<dbReference type="GO" id="GO:0006950">
    <property type="term" value="P:response to stress"/>
    <property type="evidence" value="ECO:0007669"/>
    <property type="project" value="UniProtKB-ARBA"/>
</dbReference>
<feature type="transmembrane region" description="Helical" evidence="4">
    <location>
        <begin position="23"/>
        <end position="42"/>
    </location>
</feature>
<comment type="subcellular location">
    <subcellularLocation>
        <location evidence="1">Nucleus</location>
    </subcellularLocation>
</comment>
<evidence type="ECO:0000256" key="1">
    <source>
        <dbReference type="ARBA" id="ARBA00004123"/>
    </source>
</evidence>
<dbReference type="GO" id="GO:0005634">
    <property type="term" value="C:nucleus"/>
    <property type="evidence" value="ECO:0007669"/>
    <property type="project" value="UniProtKB-SubCell"/>
</dbReference>
<protein>
    <submittedName>
        <fullName evidence="5">Uncharacterized protein</fullName>
    </submittedName>
</protein>
<comment type="caution">
    <text evidence="5">The sequence shown here is derived from an EMBL/GenBank/DDBJ whole genome shotgun (WGS) entry which is preliminary data.</text>
</comment>
<accession>A0AAN9X2D8</accession>
<evidence type="ECO:0000313" key="5">
    <source>
        <dbReference type="EMBL" id="KAK7383371.1"/>
    </source>
</evidence>
<organism evidence="5 6">
    <name type="scientific">Psophocarpus tetragonolobus</name>
    <name type="common">Winged bean</name>
    <name type="synonym">Dolichos tetragonolobus</name>
    <dbReference type="NCBI Taxonomy" id="3891"/>
    <lineage>
        <taxon>Eukaryota</taxon>
        <taxon>Viridiplantae</taxon>
        <taxon>Streptophyta</taxon>
        <taxon>Embryophyta</taxon>
        <taxon>Tracheophyta</taxon>
        <taxon>Spermatophyta</taxon>
        <taxon>Magnoliopsida</taxon>
        <taxon>eudicotyledons</taxon>
        <taxon>Gunneridae</taxon>
        <taxon>Pentapetalae</taxon>
        <taxon>rosids</taxon>
        <taxon>fabids</taxon>
        <taxon>Fabales</taxon>
        <taxon>Fabaceae</taxon>
        <taxon>Papilionoideae</taxon>
        <taxon>50 kb inversion clade</taxon>
        <taxon>NPAAA clade</taxon>
        <taxon>indigoferoid/millettioid clade</taxon>
        <taxon>Phaseoleae</taxon>
        <taxon>Psophocarpus</taxon>
    </lineage>
</organism>
<reference evidence="5 6" key="1">
    <citation type="submission" date="2024-01" db="EMBL/GenBank/DDBJ databases">
        <title>The genomes of 5 underutilized Papilionoideae crops provide insights into root nodulation and disease resistanc.</title>
        <authorList>
            <person name="Jiang F."/>
        </authorList>
    </citation>
    <scope>NUCLEOTIDE SEQUENCE [LARGE SCALE GENOMIC DNA]</scope>
    <source>
        <strain evidence="5">DUOXIRENSHENG_FW03</strain>
        <tissue evidence="5">Leaves</tissue>
    </source>
</reference>
<evidence type="ECO:0000313" key="6">
    <source>
        <dbReference type="Proteomes" id="UP001386955"/>
    </source>
</evidence>
<name>A0AAN9X2D8_PSOTE</name>
<evidence type="ECO:0000256" key="4">
    <source>
        <dbReference type="SAM" id="Phobius"/>
    </source>
</evidence>